<keyword evidence="3" id="KW-1185">Reference proteome</keyword>
<proteinExistence type="predicted"/>
<dbReference type="AlphaFoldDB" id="A0A178Z9Z2"/>
<dbReference type="STRING" id="1367422.A0A178Z9Z2"/>
<gene>
    <name evidence="2" type="ORF">AYL99_09465</name>
</gene>
<dbReference type="InterPro" id="IPR029063">
    <property type="entry name" value="SAM-dependent_MTases_sf"/>
</dbReference>
<name>A0A178Z9Z2_9EURO</name>
<evidence type="ECO:0000259" key="1">
    <source>
        <dbReference type="Pfam" id="PF13847"/>
    </source>
</evidence>
<sequence>MSTYTQGHSPAVVASHAARTVENSAAFVLPHLRPHFTVVDLGCGPGTITRGFCAHVPDGSVVGIDAAAAVIDLARAGSSPDEYPNLSFRVGDITARLPWDDGSVDVVYTSQVLYHIPHPVRVIREARRILKPGGLLAMRETDSLIYHPANPGTEAYRATMAKAVAPGAQGIGSGRRVHRWAQEAGFDRATMQVRAGATCHPAPDESRWWAGVQVGRLRGEIGHKWLHELQLVQSQDEIDAMVAGLTAWGDSPEAWYVALQGEVICWK</sequence>
<comment type="caution">
    <text evidence="2">The sequence shown here is derived from an EMBL/GenBank/DDBJ whole genome shotgun (WGS) entry which is preliminary data.</text>
</comment>
<dbReference type="EMBL" id="LVYI01000009">
    <property type="protein sequence ID" value="OAP56286.1"/>
    <property type="molecule type" value="Genomic_DNA"/>
</dbReference>
<dbReference type="Proteomes" id="UP000078343">
    <property type="component" value="Unassembled WGS sequence"/>
</dbReference>
<dbReference type="Pfam" id="PF13847">
    <property type="entry name" value="Methyltransf_31"/>
    <property type="match status" value="1"/>
</dbReference>
<dbReference type="PANTHER" id="PTHR43591">
    <property type="entry name" value="METHYLTRANSFERASE"/>
    <property type="match status" value="1"/>
</dbReference>
<dbReference type="Gene3D" id="3.40.50.150">
    <property type="entry name" value="Vaccinia Virus protein VP39"/>
    <property type="match status" value="1"/>
</dbReference>
<dbReference type="InterPro" id="IPR025714">
    <property type="entry name" value="Methyltranfer_dom"/>
</dbReference>
<protein>
    <recommendedName>
        <fullName evidence="1">Methyltransferase domain-containing protein</fullName>
    </recommendedName>
</protein>
<feature type="domain" description="Methyltransferase" evidence="1">
    <location>
        <begin position="35"/>
        <end position="185"/>
    </location>
</feature>
<dbReference type="OrthoDB" id="10017101at2759"/>
<dbReference type="CDD" id="cd02440">
    <property type="entry name" value="AdoMet_MTases"/>
    <property type="match status" value="1"/>
</dbReference>
<dbReference type="PANTHER" id="PTHR43591:SF24">
    <property type="entry name" value="2-METHOXY-6-POLYPRENYL-1,4-BENZOQUINOL METHYLASE, MITOCHONDRIAL"/>
    <property type="match status" value="1"/>
</dbReference>
<organism evidence="2 3">
    <name type="scientific">Fonsecaea erecta</name>
    <dbReference type="NCBI Taxonomy" id="1367422"/>
    <lineage>
        <taxon>Eukaryota</taxon>
        <taxon>Fungi</taxon>
        <taxon>Dikarya</taxon>
        <taxon>Ascomycota</taxon>
        <taxon>Pezizomycotina</taxon>
        <taxon>Eurotiomycetes</taxon>
        <taxon>Chaetothyriomycetidae</taxon>
        <taxon>Chaetothyriales</taxon>
        <taxon>Herpotrichiellaceae</taxon>
        <taxon>Fonsecaea</taxon>
    </lineage>
</organism>
<reference evidence="2 3" key="1">
    <citation type="submission" date="2016-04" db="EMBL/GenBank/DDBJ databases">
        <title>Draft genome of Fonsecaea erecta CBS 125763.</title>
        <authorList>
            <person name="Weiss V.A."/>
            <person name="Vicente V.A."/>
            <person name="Raittz R.T."/>
            <person name="Moreno L.F."/>
            <person name="De Souza E.M."/>
            <person name="Pedrosa F.O."/>
            <person name="Steffens M.B."/>
            <person name="Faoro H."/>
            <person name="Tadra-Sfeir M.Z."/>
            <person name="Najafzadeh M.J."/>
            <person name="Felipe M.S."/>
            <person name="Teixeira M."/>
            <person name="Sun J."/>
            <person name="Xi L."/>
            <person name="Gomes R."/>
            <person name="De Azevedo C.M."/>
            <person name="Salgado C.G."/>
            <person name="Da Silva M.B."/>
            <person name="Nascimento M.F."/>
            <person name="Queiroz-Telles F."/>
            <person name="Attili D.S."/>
            <person name="Gorbushina A."/>
        </authorList>
    </citation>
    <scope>NUCLEOTIDE SEQUENCE [LARGE SCALE GENOMIC DNA]</scope>
    <source>
        <strain evidence="2 3">CBS 125763</strain>
    </source>
</reference>
<accession>A0A178Z9Z2</accession>
<dbReference type="GeneID" id="30013633"/>
<evidence type="ECO:0000313" key="2">
    <source>
        <dbReference type="EMBL" id="OAP56286.1"/>
    </source>
</evidence>
<dbReference type="RefSeq" id="XP_018689653.1">
    <property type="nucleotide sequence ID" value="XM_018840972.1"/>
</dbReference>
<dbReference type="SUPFAM" id="SSF53335">
    <property type="entry name" value="S-adenosyl-L-methionine-dependent methyltransferases"/>
    <property type="match status" value="1"/>
</dbReference>
<dbReference type="GO" id="GO:0008168">
    <property type="term" value="F:methyltransferase activity"/>
    <property type="evidence" value="ECO:0007669"/>
    <property type="project" value="TreeGrafter"/>
</dbReference>
<evidence type="ECO:0000313" key="3">
    <source>
        <dbReference type="Proteomes" id="UP000078343"/>
    </source>
</evidence>